<dbReference type="PROSITE" id="PS50977">
    <property type="entry name" value="HTH_TETR_2"/>
    <property type="match status" value="1"/>
</dbReference>
<dbReference type="PANTHER" id="PTHR30055">
    <property type="entry name" value="HTH-TYPE TRANSCRIPTIONAL REGULATOR RUTR"/>
    <property type="match status" value="1"/>
</dbReference>
<dbReference type="EMBL" id="BAABCN010000010">
    <property type="protein sequence ID" value="GAA3885287.1"/>
    <property type="molecule type" value="Genomic_DNA"/>
</dbReference>
<proteinExistence type="predicted"/>
<keyword evidence="3" id="KW-0804">Transcription</keyword>
<dbReference type="InterPro" id="IPR009057">
    <property type="entry name" value="Homeodomain-like_sf"/>
</dbReference>
<dbReference type="SUPFAM" id="SSF46689">
    <property type="entry name" value="Homeodomain-like"/>
    <property type="match status" value="1"/>
</dbReference>
<gene>
    <name evidence="6" type="ORF">GCM10022381_29240</name>
</gene>
<dbReference type="PANTHER" id="PTHR30055:SF234">
    <property type="entry name" value="HTH-TYPE TRANSCRIPTIONAL REGULATOR BETI"/>
    <property type="match status" value="1"/>
</dbReference>
<evidence type="ECO:0000313" key="6">
    <source>
        <dbReference type="EMBL" id="GAA3885287.1"/>
    </source>
</evidence>
<evidence type="ECO:0000313" key="7">
    <source>
        <dbReference type="Proteomes" id="UP001501803"/>
    </source>
</evidence>
<name>A0ABP7KTX2_9MICO</name>
<organism evidence="6 7">
    <name type="scientific">Leifsonia kafniensis</name>
    <dbReference type="NCBI Taxonomy" id="475957"/>
    <lineage>
        <taxon>Bacteria</taxon>
        <taxon>Bacillati</taxon>
        <taxon>Actinomycetota</taxon>
        <taxon>Actinomycetes</taxon>
        <taxon>Micrococcales</taxon>
        <taxon>Microbacteriaceae</taxon>
        <taxon>Leifsonia</taxon>
    </lineage>
</organism>
<keyword evidence="2 4" id="KW-0238">DNA-binding</keyword>
<evidence type="ECO:0000256" key="1">
    <source>
        <dbReference type="ARBA" id="ARBA00023015"/>
    </source>
</evidence>
<keyword evidence="7" id="KW-1185">Reference proteome</keyword>
<evidence type="ECO:0000259" key="5">
    <source>
        <dbReference type="PROSITE" id="PS50977"/>
    </source>
</evidence>
<sequence>MTQDEHVGLRDRKRRETRARLEDAAVTLVLRDGLEHTTVDAISEMADVSPRTFFNYFESKDAAILGVHQIDFTDDMVAAHLAKHSDLDPVESLVHLFLNLLGVPLSRSTIQRDRMEIVRRYPQLLTGQFSQVTQMAENAKKAVREVLAGYPQFAGDSSDDSAGHAARAEIMFALCSTGMRLAMEEWAAATAAAGTDTGTDTGTGTDTDTRAVTDVDAARENIEQRAITLVREVIERLK</sequence>
<keyword evidence="1" id="KW-0805">Transcription regulation</keyword>
<dbReference type="Proteomes" id="UP001501803">
    <property type="component" value="Unassembled WGS sequence"/>
</dbReference>
<dbReference type="InterPro" id="IPR001647">
    <property type="entry name" value="HTH_TetR"/>
</dbReference>
<evidence type="ECO:0000256" key="3">
    <source>
        <dbReference type="ARBA" id="ARBA00023163"/>
    </source>
</evidence>
<dbReference type="PROSITE" id="PS01081">
    <property type="entry name" value="HTH_TETR_1"/>
    <property type="match status" value="1"/>
</dbReference>
<dbReference type="InterPro" id="IPR050109">
    <property type="entry name" value="HTH-type_TetR-like_transc_reg"/>
</dbReference>
<evidence type="ECO:0000256" key="2">
    <source>
        <dbReference type="ARBA" id="ARBA00023125"/>
    </source>
</evidence>
<dbReference type="InterPro" id="IPR023772">
    <property type="entry name" value="DNA-bd_HTH_TetR-type_CS"/>
</dbReference>
<reference evidence="7" key="1">
    <citation type="journal article" date="2019" name="Int. J. Syst. Evol. Microbiol.">
        <title>The Global Catalogue of Microorganisms (GCM) 10K type strain sequencing project: providing services to taxonomists for standard genome sequencing and annotation.</title>
        <authorList>
            <consortium name="The Broad Institute Genomics Platform"/>
            <consortium name="The Broad Institute Genome Sequencing Center for Infectious Disease"/>
            <person name="Wu L."/>
            <person name="Ma J."/>
        </authorList>
    </citation>
    <scope>NUCLEOTIDE SEQUENCE [LARGE SCALE GENOMIC DNA]</scope>
    <source>
        <strain evidence="7">JCM 17021</strain>
    </source>
</reference>
<comment type="caution">
    <text evidence="6">The sequence shown here is derived from an EMBL/GenBank/DDBJ whole genome shotgun (WGS) entry which is preliminary data.</text>
</comment>
<evidence type="ECO:0000256" key="4">
    <source>
        <dbReference type="PROSITE-ProRule" id="PRU00335"/>
    </source>
</evidence>
<dbReference type="Gene3D" id="1.10.357.10">
    <property type="entry name" value="Tetracycline Repressor, domain 2"/>
    <property type="match status" value="1"/>
</dbReference>
<dbReference type="Pfam" id="PF00440">
    <property type="entry name" value="TetR_N"/>
    <property type="match status" value="1"/>
</dbReference>
<dbReference type="RefSeq" id="WP_345068040.1">
    <property type="nucleotide sequence ID" value="NZ_BAABCN010000010.1"/>
</dbReference>
<feature type="DNA-binding region" description="H-T-H motif" evidence="4">
    <location>
        <begin position="38"/>
        <end position="57"/>
    </location>
</feature>
<feature type="domain" description="HTH tetR-type" evidence="5">
    <location>
        <begin position="15"/>
        <end position="75"/>
    </location>
</feature>
<accession>A0ABP7KTX2</accession>
<protein>
    <submittedName>
        <fullName evidence="6">TetR/AcrR family transcriptional regulator</fullName>
    </submittedName>
</protein>